<evidence type="ECO:0000256" key="7">
    <source>
        <dbReference type="ARBA" id="ARBA00023065"/>
    </source>
</evidence>
<feature type="transmembrane region" description="Helical" evidence="10">
    <location>
        <begin position="295"/>
        <end position="317"/>
    </location>
</feature>
<gene>
    <name evidence="11" type="ORF">A3F84_22415</name>
</gene>
<name>A0A1F6CT00_HANXR</name>
<dbReference type="PANTHER" id="PTHR43298">
    <property type="entry name" value="MULTIDRUG RESISTANCE PROTEIN NORM-RELATED"/>
    <property type="match status" value="1"/>
</dbReference>
<evidence type="ECO:0000256" key="6">
    <source>
        <dbReference type="ARBA" id="ARBA00022989"/>
    </source>
</evidence>
<feature type="transmembrane region" description="Helical" evidence="10">
    <location>
        <begin position="147"/>
        <end position="167"/>
    </location>
</feature>
<dbReference type="Pfam" id="PF01554">
    <property type="entry name" value="MatE"/>
    <property type="match status" value="2"/>
</dbReference>
<dbReference type="EMBL" id="MFKF01000161">
    <property type="protein sequence ID" value="OGG52012.1"/>
    <property type="molecule type" value="Genomic_DNA"/>
</dbReference>
<evidence type="ECO:0000256" key="3">
    <source>
        <dbReference type="ARBA" id="ARBA00022449"/>
    </source>
</evidence>
<evidence type="ECO:0000256" key="10">
    <source>
        <dbReference type="SAM" id="Phobius"/>
    </source>
</evidence>
<evidence type="ECO:0000313" key="12">
    <source>
        <dbReference type="Proteomes" id="UP000178606"/>
    </source>
</evidence>
<evidence type="ECO:0000256" key="8">
    <source>
        <dbReference type="ARBA" id="ARBA00023136"/>
    </source>
</evidence>
<dbReference type="CDD" id="cd13137">
    <property type="entry name" value="MATE_NorM_like"/>
    <property type="match status" value="1"/>
</dbReference>
<feature type="transmembrane region" description="Helical" evidence="10">
    <location>
        <begin position="74"/>
        <end position="96"/>
    </location>
</feature>
<evidence type="ECO:0000256" key="5">
    <source>
        <dbReference type="ARBA" id="ARBA00022692"/>
    </source>
</evidence>
<keyword evidence="3" id="KW-0050">Antiport</keyword>
<dbReference type="PIRSF" id="PIRSF006603">
    <property type="entry name" value="DinF"/>
    <property type="match status" value="1"/>
</dbReference>
<protein>
    <recommendedName>
        <fullName evidence="9">Multidrug-efflux transporter</fullName>
    </recommendedName>
</protein>
<evidence type="ECO:0000256" key="4">
    <source>
        <dbReference type="ARBA" id="ARBA00022475"/>
    </source>
</evidence>
<sequence length="460" mass="48706">MVSGALNAVDNLTDLFWAGFLGSRAIASVGVGQTWIQLFNTGRMGLDIGGRAMVSRAVGSGDLPLANHIARQSLIFNMALNVVVMILGILASDFLLRVLGVSEGVAEEGTTYQRCRFVSSFFFGLTMVTGSLLQAGGDTLTPMKAQMVSRVIHIALSPVLIFGWLGVPVLGVTGAAIANAISQAIGGALNLRALLNGSSRISITLDHFRFDGLALWQQIRIGAPASVTSAERSLAQVILVGLAAPFGATGLAVYSILQRVEMFGGFGAQGLAQAAGIIVGQSLGAKRPERAKTTVWWTLGSTGLIQILVCGSMFVFAEQVMLLFSRDPDVIEIGVPWMHIAVVGFVLFSSTNVLVQVLNTAGDTMIPMVAGLGALWGIQQPVAIVLTGAAQTVSILSFNAVVPSDWNLGIIGIAWGILVAAIVRFAGLFLYFLWGPWWKREVLVGQSWDMVIEPEPVSRP</sequence>
<dbReference type="AlphaFoldDB" id="A0A1F6CT00"/>
<keyword evidence="6 10" id="KW-1133">Transmembrane helix</keyword>
<dbReference type="GO" id="GO:0015297">
    <property type="term" value="F:antiporter activity"/>
    <property type="evidence" value="ECO:0007669"/>
    <property type="project" value="UniProtKB-KW"/>
</dbReference>
<proteinExistence type="predicted"/>
<evidence type="ECO:0000256" key="9">
    <source>
        <dbReference type="ARBA" id="ARBA00031636"/>
    </source>
</evidence>
<organism evidence="11 12">
    <name type="scientific">Handelsmanbacteria sp. (strain RIFCSPLOWO2_12_FULL_64_10)</name>
    <dbReference type="NCBI Taxonomy" id="1817868"/>
    <lineage>
        <taxon>Bacteria</taxon>
        <taxon>Candidatus Handelsmaniibacteriota</taxon>
    </lineage>
</organism>
<comment type="caution">
    <text evidence="11">The sequence shown here is derived from an EMBL/GenBank/DDBJ whole genome shotgun (WGS) entry which is preliminary data.</text>
</comment>
<feature type="transmembrane region" description="Helical" evidence="10">
    <location>
        <begin position="263"/>
        <end position="283"/>
    </location>
</feature>
<evidence type="ECO:0000313" key="11">
    <source>
        <dbReference type="EMBL" id="OGG52012.1"/>
    </source>
</evidence>
<keyword evidence="7" id="KW-0406">Ion transport</keyword>
<dbReference type="InterPro" id="IPR048279">
    <property type="entry name" value="MdtK-like"/>
</dbReference>
<dbReference type="NCBIfam" id="TIGR00797">
    <property type="entry name" value="matE"/>
    <property type="match status" value="1"/>
</dbReference>
<reference evidence="11 12" key="1">
    <citation type="journal article" date="2016" name="Nat. Commun.">
        <title>Thousands of microbial genomes shed light on interconnected biogeochemical processes in an aquifer system.</title>
        <authorList>
            <person name="Anantharaman K."/>
            <person name="Brown C.T."/>
            <person name="Hug L.A."/>
            <person name="Sharon I."/>
            <person name="Castelle C.J."/>
            <person name="Probst A.J."/>
            <person name="Thomas B.C."/>
            <person name="Singh A."/>
            <person name="Wilkins M.J."/>
            <person name="Karaoz U."/>
            <person name="Brodie E.L."/>
            <person name="Williams K.H."/>
            <person name="Hubbard S.S."/>
            <person name="Banfield J.F."/>
        </authorList>
    </citation>
    <scope>NUCLEOTIDE SEQUENCE [LARGE SCALE GENOMIC DNA]</scope>
    <source>
        <strain evidence="12">RIFCSPLOWO2_12_FULL_64_10</strain>
    </source>
</reference>
<evidence type="ECO:0000256" key="1">
    <source>
        <dbReference type="ARBA" id="ARBA00004651"/>
    </source>
</evidence>
<dbReference type="InterPro" id="IPR002528">
    <property type="entry name" value="MATE_fam"/>
</dbReference>
<keyword evidence="2" id="KW-0813">Transport</keyword>
<dbReference type="GO" id="GO:0006811">
    <property type="term" value="P:monoatomic ion transport"/>
    <property type="evidence" value="ECO:0007669"/>
    <property type="project" value="UniProtKB-KW"/>
</dbReference>
<comment type="subcellular location">
    <subcellularLocation>
        <location evidence="1">Cell membrane</location>
        <topology evidence="1">Multi-pass membrane protein</topology>
    </subcellularLocation>
</comment>
<keyword evidence="5 10" id="KW-0812">Transmembrane</keyword>
<evidence type="ECO:0000256" key="2">
    <source>
        <dbReference type="ARBA" id="ARBA00022448"/>
    </source>
</evidence>
<keyword evidence="8 10" id="KW-0472">Membrane</keyword>
<dbReference type="GO" id="GO:0005886">
    <property type="term" value="C:plasma membrane"/>
    <property type="evidence" value="ECO:0007669"/>
    <property type="project" value="UniProtKB-SubCell"/>
</dbReference>
<feature type="transmembrane region" description="Helical" evidence="10">
    <location>
        <begin position="116"/>
        <end position="135"/>
    </location>
</feature>
<feature type="transmembrane region" description="Helical" evidence="10">
    <location>
        <begin position="408"/>
        <end position="434"/>
    </location>
</feature>
<feature type="transmembrane region" description="Helical" evidence="10">
    <location>
        <begin position="337"/>
        <end position="361"/>
    </location>
</feature>
<keyword evidence="4" id="KW-1003">Cell membrane</keyword>
<feature type="transmembrane region" description="Helical" evidence="10">
    <location>
        <begin position="237"/>
        <end position="257"/>
    </location>
</feature>
<dbReference type="InterPro" id="IPR050222">
    <property type="entry name" value="MATE_MdtK"/>
</dbReference>
<dbReference type="GO" id="GO:0042910">
    <property type="term" value="F:xenobiotic transmembrane transporter activity"/>
    <property type="evidence" value="ECO:0007669"/>
    <property type="project" value="InterPro"/>
</dbReference>
<dbReference type="PANTHER" id="PTHR43298:SF2">
    <property type="entry name" value="FMN_FAD EXPORTER YEEO-RELATED"/>
    <property type="match status" value="1"/>
</dbReference>
<dbReference type="Proteomes" id="UP000178606">
    <property type="component" value="Unassembled WGS sequence"/>
</dbReference>
<accession>A0A1F6CT00</accession>